<comment type="caution">
    <text evidence="1">The sequence shown here is derived from an EMBL/GenBank/DDBJ whole genome shotgun (WGS) entry which is preliminary data.</text>
</comment>
<dbReference type="EMBL" id="QWGR01000009">
    <property type="protein sequence ID" value="RIJ47123.1"/>
    <property type="molecule type" value="Genomic_DNA"/>
</dbReference>
<reference evidence="1 2" key="1">
    <citation type="submission" date="2018-08" db="EMBL/GenBank/DDBJ databases">
        <title>Pallidiluteibacterium maritimus gen. nov., sp. nov., isolated from coastal sediment.</title>
        <authorList>
            <person name="Zhou L.Y."/>
        </authorList>
    </citation>
    <scope>NUCLEOTIDE SEQUENCE [LARGE SCALE GENOMIC DNA]</scope>
    <source>
        <strain evidence="1 2">XSD2</strain>
    </source>
</reference>
<accession>A0A399SZF1</accession>
<dbReference type="RefSeq" id="WP_119438840.1">
    <property type="nucleotide sequence ID" value="NZ_QWGR01000009.1"/>
</dbReference>
<evidence type="ECO:0000313" key="1">
    <source>
        <dbReference type="EMBL" id="RIJ47123.1"/>
    </source>
</evidence>
<protein>
    <recommendedName>
        <fullName evidence="3">Lipocalin-like domain-containing protein</fullName>
    </recommendedName>
</protein>
<dbReference type="AlphaFoldDB" id="A0A399SZF1"/>
<name>A0A399SZF1_9BACT</name>
<evidence type="ECO:0008006" key="3">
    <source>
        <dbReference type="Google" id="ProtNLM"/>
    </source>
</evidence>
<proteinExistence type="predicted"/>
<dbReference type="OrthoDB" id="1118927at2"/>
<evidence type="ECO:0000313" key="2">
    <source>
        <dbReference type="Proteomes" id="UP000265926"/>
    </source>
</evidence>
<dbReference type="Proteomes" id="UP000265926">
    <property type="component" value="Unassembled WGS sequence"/>
</dbReference>
<sequence length="142" mass="16229">MNKLLIIPFLLFLIFSCDKNEVIDRSDYIIIGEWNWTRTDGGMDFNIHETPESTGKSIRIKLTNDSKFTLTEDDNVILKCTYELSLKKSIYSGELEKYINLSESYQNQNIVLKGIVAVISNDTLTISDNSYDGIGSTFIRIK</sequence>
<gene>
    <name evidence="1" type="ORF">D1614_15290</name>
</gene>
<keyword evidence="2" id="KW-1185">Reference proteome</keyword>
<dbReference type="PROSITE" id="PS51257">
    <property type="entry name" value="PROKAR_LIPOPROTEIN"/>
    <property type="match status" value="1"/>
</dbReference>
<organism evidence="1 2">
    <name type="scientific">Maribellus luteus</name>
    <dbReference type="NCBI Taxonomy" id="2305463"/>
    <lineage>
        <taxon>Bacteria</taxon>
        <taxon>Pseudomonadati</taxon>
        <taxon>Bacteroidota</taxon>
        <taxon>Bacteroidia</taxon>
        <taxon>Marinilabiliales</taxon>
        <taxon>Prolixibacteraceae</taxon>
        <taxon>Maribellus</taxon>
    </lineage>
</organism>